<proteinExistence type="predicted"/>
<dbReference type="PANTHER" id="PTHR10000">
    <property type="entry name" value="PHOSPHOSERINE PHOSPHATASE"/>
    <property type="match status" value="1"/>
</dbReference>
<protein>
    <submittedName>
        <fullName evidence="1">Cof-type HAD-IIB family hydrolase</fullName>
    </submittedName>
</protein>
<dbReference type="SFLD" id="SFLDG01140">
    <property type="entry name" value="C2.B:_Phosphomannomutase_and_P"/>
    <property type="match status" value="1"/>
</dbReference>
<dbReference type="Gene3D" id="3.30.1240.10">
    <property type="match status" value="1"/>
</dbReference>
<dbReference type="RefSeq" id="WP_153790458.1">
    <property type="nucleotide sequence ID" value="NZ_CP045915.1"/>
</dbReference>
<reference evidence="1 2" key="1">
    <citation type="submission" date="2019-11" db="EMBL/GenBank/DDBJ databases">
        <title>Gracilibacillus salitolerans sp. nov., a moderate halophile isolated from a saline soil in northwest China.</title>
        <authorList>
            <person name="Gan L."/>
        </authorList>
    </citation>
    <scope>NUCLEOTIDE SEQUENCE [LARGE SCALE GENOMIC DNA]</scope>
    <source>
        <strain evidence="1 2">SCU50</strain>
    </source>
</reference>
<dbReference type="Proteomes" id="UP000339690">
    <property type="component" value="Chromosome"/>
</dbReference>
<dbReference type="GO" id="GO:0016791">
    <property type="term" value="F:phosphatase activity"/>
    <property type="evidence" value="ECO:0007669"/>
    <property type="project" value="UniProtKB-ARBA"/>
</dbReference>
<keyword evidence="2" id="KW-1185">Reference proteome</keyword>
<dbReference type="InterPro" id="IPR000150">
    <property type="entry name" value="Cof"/>
</dbReference>
<dbReference type="Gene3D" id="3.40.50.1000">
    <property type="entry name" value="HAD superfamily/HAD-like"/>
    <property type="match status" value="1"/>
</dbReference>
<dbReference type="InterPro" id="IPR023214">
    <property type="entry name" value="HAD_sf"/>
</dbReference>
<sequence length="264" mass="29241">MIKLFATDLDGTLLKHSNVIKQEDIDAIHRLKEHGIDFAVATGRMERDIVKICTEIKHDAHRISQNGAFVDTKDNQKILAKTFDVATSSALHHAVSAFPNPFCITTADESYISFKTPEIKAMEDILYFPLVEGVDFANDYNEAFLPSKYMLLGEEKDIVGFQKKIDEAFHEVSETYLSDPHCVDIVPKGVSKALGLTALAAHLDIKPEEIAVIGDSYNDIPMFEMSANSFAMNTAPEAVKQKATHVVNDVFEAIEHIQGIVSTS</sequence>
<accession>A0A5Q2THB8</accession>
<dbReference type="EMBL" id="CP045915">
    <property type="protein sequence ID" value="QGH33423.1"/>
    <property type="molecule type" value="Genomic_DNA"/>
</dbReference>
<keyword evidence="1" id="KW-0378">Hydrolase</keyword>
<dbReference type="NCBIfam" id="TIGR01484">
    <property type="entry name" value="HAD-SF-IIB"/>
    <property type="match status" value="1"/>
</dbReference>
<name>A0A5Q2THB8_9BACI</name>
<gene>
    <name evidence="1" type="ORF">GI584_04950</name>
</gene>
<dbReference type="AlphaFoldDB" id="A0A5Q2THB8"/>
<evidence type="ECO:0000313" key="1">
    <source>
        <dbReference type="EMBL" id="QGH33423.1"/>
    </source>
</evidence>
<dbReference type="NCBIfam" id="TIGR00099">
    <property type="entry name" value="Cof-subfamily"/>
    <property type="match status" value="1"/>
</dbReference>
<organism evidence="1 2">
    <name type="scientific">Gracilibacillus salitolerans</name>
    <dbReference type="NCBI Taxonomy" id="2663022"/>
    <lineage>
        <taxon>Bacteria</taxon>
        <taxon>Bacillati</taxon>
        <taxon>Bacillota</taxon>
        <taxon>Bacilli</taxon>
        <taxon>Bacillales</taxon>
        <taxon>Bacillaceae</taxon>
        <taxon>Gracilibacillus</taxon>
    </lineage>
</organism>
<evidence type="ECO:0000313" key="2">
    <source>
        <dbReference type="Proteomes" id="UP000339690"/>
    </source>
</evidence>
<dbReference type="SFLD" id="SFLDS00003">
    <property type="entry name" value="Haloacid_Dehalogenase"/>
    <property type="match status" value="1"/>
</dbReference>
<dbReference type="KEGG" id="grc:GI584_04950"/>
<dbReference type="PANTHER" id="PTHR10000:SF8">
    <property type="entry name" value="HAD SUPERFAMILY HYDROLASE-LIKE, TYPE 3"/>
    <property type="match status" value="1"/>
</dbReference>
<dbReference type="GO" id="GO:0005829">
    <property type="term" value="C:cytosol"/>
    <property type="evidence" value="ECO:0007669"/>
    <property type="project" value="TreeGrafter"/>
</dbReference>
<dbReference type="Pfam" id="PF08282">
    <property type="entry name" value="Hydrolase_3"/>
    <property type="match status" value="1"/>
</dbReference>
<dbReference type="SUPFAM" id="SSF56784">
    <property type="entry name" value="HAD-like"/>
    <property type="match status" value="1"/>
</dbReference>
<dbReference type="InterPro" id="IPR036412">
    <property type="entry name" value="HAD-like_sf"/>
</dbReference>
<dbReference type="InterPro" id="IPR006379">
    <property type="entry name" value="HAD-SF_hydro_IIB"/>
</dbReference>
<dbReference type="GO" id="GO:0000287">
    <property type="term" value="F:magnesium ion binding"/>
    <property type="evidence" value="ECO:0007669"/>
    <property type="project" value="TreeGrafter"/>
</dbReference>